<evidence type="ECO:0000256" key="6">
    <source>
        <dbReference type="ARBA" id="ARBA00023004"/>
    </source>
</evidence>
<dbReference type="PANTHER" id="PTHR42781:SF4">
    <property type="entry name" value="SPERMIDINE_PUTRESCINE IMPORT ATP-BINDING PROTEIN POTA"/>
    <property type="match status" value="1"/>
</dbReference>
<dbReference type="Gene3D" id="3.40.50.300">
    <property type="entry name" value="P-loop containing nucleotide triphosphate hydrolases"/>
    <property type="match status" value="1"/>
</dbReference>
<evidence type="ECO:0000256" key="10">
    <source>
        <dbReference type="ARBA" id="ARBA00063934"/>
    </source>
</evidence>
<evidence type="ECO:0000256" key="2">
    <source>
        <dbReference type="ARBA" id="ARBA00022475"/>
    </source>
</evidence>
<dbReference type="InterPro" id="IPR003593">
    <property type="entry name" value="AAA+_ATPase"/>
</dbReference>
<dbReference type="Proteomes" id="UP000092495">
    <property type="component" value="Chromosome"/>
</dbReference>
<keyword evidence="2" id="KW-1003">Cell membrane</keyword>
<dbReference type="Pfam" id="PF00005">
    <property type="entry name" value="ABC_tran"/>
    <property type="match status" value="1"/>
</dbReference>
<evidence type="ECO:0000256" key="12">
    <source>
        <dbReference type="ARBA" id="ARBA00070305"/>
    </source>
</evidence>
<keyword evidence="3" id="KW-0410">Iron transport</keyword>
<dbReference type="AlphaFoldDB" id="A0A1C7EHT4"/>
<evidence type="ECO:0000256" key="4">
    <source>
        <dbReference type="ARBA" id="ARBA00022741"/>
    </source>
</evidence>
<evidence type="ECO:0000256" key="1">
    <source>
        <dbReference type="ARBA" id="ARBA00022448"/>
    </source>
</evidence>
<dbReference type="CDD" id="cd03259">
    <property type="entry name" value="ABC_Carb_Solutes_like"/>
    <property type="match status" value="1"/>
</dbReference>
<protein>
    <recommendedName>
        <fullName evidence="12">Carnitine transport ATP-binding protein OpuCA</fullName>
        <ecNumber evidence="11">7.6.2.9</ecNumber>
    </recommendedName>
</protein>
<dbReference type="InterPro" id="IPR003439">
    <property type="entry name" value="ABC_transporter-like_ATP-bd"/>
</dbReference>
<gene>
    <name evidence="14" type="ORF">BCM40_07875</name>
</gene>
<keyword evidence="4" id="KW-0547">Nucleotide-binding</keyword>
<evidence type="ECO:0000256" key="11">
    <source>
        <dbReference type="ARBA" id="ARBA00066388"/>
    </source>
</evidence>
<dbReference type="GO" id="GO:0005524">
    <property type="term" value="F:ATP binding"/>
    <property type="evidence" value="ECO:0007669"/>
    <property type="project" value="UniProtKB-KW"/>
</dbReference>
<evidence type="ECO:0000256" key="7">
    <source>
        <dbReference type="ARBA" id="ARBA00023065"/>
    </source>
</evidence>
<dbReference type="STRING" id="414778.BCM40_07875"/>
<dbReference type="SUPFAM" id="SSF50331">
    <property type="entry name" value="MOP-like"/>
    <property type="match status" value="1"/>
</dbReference>
<comment type="catalytic activity">
    <reaction evidence="9">
        <text>a quaternary ammonium(out) + ATP + H2O = a quaternary ammonium(in) + ADP + phosphate + H(+)</text>
        <dbReference type="Rhea" id="RHEA:11036"/>
        <dbReference type="ChEBI" id="CHEBI:15377"/>
        <dbReference type="ChEBI" id="CHEBI:15378"/>
        <dbReference type="ChEBI" id="CHEBI:30616"/>
        <dbReference type="ChEBI" id="CHEBI:35267"/>
        <dbReference type="ChEBI" id="CHEBI:43474"/>
        <dbReference type="ChEBI" id="CHEBI:456216"/>
        <dbReference type="EC" id="7.6.2.9"/>
    </reaction>
</comment>
<feature type="domain" description="ABC transporter" evidence="13">
    <location>
        <begin position="4"/>
        <end position="241"/>
    </location>
</feature>
<evidence type="ECO:0000256" key="9">
    <source>
        <dbReference type="ARBA" id="ARBA00052482"/>
    </source>
</evidence>
<keyword evidence="1" id="KW-0813">Transport</keyword>
<comment type="subunit">
    <text evidence="10">The complex is composed of two ATP-binding proteins (OpuCA), two transmembrane proteins (OpuCB and OpuCD) and a solute-binding protein (OpuCC).</text>
</comment>
<dbReference type="InterPro" id="IPR008995">
    <property type="entry name" value="Mo/tungstate-bd_C_term_dom"/>
</dbReference>
<dbReference type="RefSeq" id="WP_065526332.1">
    <property type="nucleotide sequence ID" value="NZ_CP016543.2"/>
</dbReference>
<evidence type="ECO:0000313" key="14">
    <source>
        <dbReference type="EMBL" id="ANU23295.1"/>
    </source>
</evidence>
<accession>A0A1C7EHT4</accession>
<dbReference type="EMBL" id="CP016543">
    <property type="protein sequence ID" value="ANU23295.1"/>
    <property type="molecule type" value="Genomic_DNA"/>
</dbReference>
<dbReference type="InterPro" id="IPR017871">
    <property type="entry name" value="ABC_transporter-like_CS"/>
</dbReference>
<dbReference type="GO" id="GO:0015408">
    <property type="term" value="F:ABC-type ferric iron transporter activity"/>
    <property type="evidence" value="ECO:0007669"/>
    <property type="project" value="InterPro"/>
</dbReference>
<dbReference type="InterPro" id="IPR015853">
    <property type="entry name" value="ABC_transpr_FbpC"/>
</dbReference>
<dbReference type="OrthoDB" id="9802264at2"/>
<keyword evidence="6" id="KW-0408">Iron</keyword>
<name>A0A1C7EHT4_9BACL</name>
<sequence length="358" mass="39887">MSDLRIINVEKQYKQPQQKDNPAFSLQPVNLTVHEGEFFSLLGPSGCGKTSLLKLVAGLLPPDHGEIWVGDQNLTRVPSEARNFAMVFQQSLLFPHMTVEDNVAFGLKMQKVEKQQRLKKAREMLEHVGLQGYGSRFPGELSGGQQQRVALARALVANPRVLLMDEPFSALDPGLREEMRDLLSRIQLEFHVTVLFVTHDREEAFSLSDRIAVMSQGEILQVGTAKELYERPLTTKVALFLGMKNIIKGNVEEGCFRSMDGCFEFLVDATTPHAPSYVIVRPEALQLVTEASPIGEAAIQLHGTVEQMKFNHGFYSVKLSVGDSPLTCSLSSQQAEGFCVGQTIVLQIDKKDLWFVNE</sequence>
<dbReference type="SUPFAM" id="SSF52540">
    <property type="entry name" value="P-loop containing nucleoside triphosphate hydrolases"/>
    <property type="match status" value="1"/>
</dbReference>
<dbReference type="PROSITE" id="PS00211">
    <property type="entry name" value="ABC_TRANSPORTER_1"/>
    <property type="match status" value="1"/>
</dbReference>
<dbReference type="FunFam" id="3.40.50.300:FF:000425">
    <property type="entry name" value="Probable ABC transporter, ATP-binding subunit"/>
    <property type="match status" value="1"/>
</dbReference>
<dbReference type="InterPro" id="IPR050093">
    <property type="entry name" value="ABC_SmlMolc_Importer"/>
</dbReference>
<evidence type="ECO:0000313" key="15">
    <source>
        <dbReference type="Proteomes" id="UP000092495"/>
    </source>
</evidence>
<dbReference type="InterPro" id="IPR027417">
    <property type="entry name" value="P-loop_NTPase"/>
</dbReference>
<reference evidence="14" key="1">
    <citation type="submission" date="2016-10" db="EMBL/GenBank/DDBJ databases">
        <authorList>
            <person name="See-Too W.S."/>
        </authorList>
    </citation>
    <scope>NUCLEOTIDE SEQUENCE</scope>
    <source>
        <strain evidence="14">DSM 22276</strain>
    </source>
</reference>
<dbReference type="PROSITE" id="PS50893">
    <property type="entry name" value="ABC_TRANSPORTER_2"/>
    <property type="match status" value="1"/>
</dbReference>
<proteinExistence type="predicted"/>
<dbReference type="GO" id="GO:0016887">
    <property type="term" value="F:ATP hydrolysis activity"/>
    <property type="evidence" value="ECO:0007669"/>
    <property type="project" value="InterPro"/>
</dbReference>
<dbReference type="GO" id="GO:0016020">
    <property type="term" value="C:membrane"/>
    <property type="evidence" value="ECO:0007669"/>
    <property type="project" value="InterPro"/>
</dbReference>
<keyword evidence="7" id="KW-0406">Ion transport</keyword>
<dbReference type="GO" id="GO:0015418">
    <property type="term" value="F:ABC-type quaternary ammonium compound transporting activity"/>
    <property type="evidence" value="ECO:0007669"/>
    <property type="project" value="UniProtKB-EC"/>
</dbReference>
<dbReference type="KEGG" id="pdg:BCM40_07875"/>
<evidence type="ECO:0000259" key="13">
    <source>
        <dbReference type="PROSITE" id="PS50893"/>
    </source>
</evidence>
<organism evidence="14 15">
    <name type="scientific">Planococcus donghaensis</name>
    <dbReference type="NCBI Taxonomy" id="414778"/>
    <lineage>
        <taxon>Bacteria</taxon>
        <taxon>Bacillati</taxon>
        <taxon>Bacillota</taxon>
        <taxon>Bacilli</taxon>
        <taxon>Bacillales</taxon>
        <taxon>Caryophanaceae</taxon>
        <taxon>Planococcus</taxon>
    </lineage>
</organism>
<dbReference type="SMART" id="SM00382">
    <property type="entry name" value="AAA"/>
    <property type="match status" value="1"/>
</dbReference>
<keyword evidence="5" id="KW-0067">ATP-binding</keyword>
<keyword evidence="8" id="KW-0472">Membrane</keyword>
<dbReference type="PANTHER" id="PTHR42781">
    <property type="entry name" value="SPERMIDINE/PUTRESCINE IMPORT ATP-BINDING PROTEIN POTA"/>
    <property type="match status" value="1"/>
</dbReference>
<evidence type="ECO:0000256" key="3">
    <source>
        <dbReference type="ARBA" id="ARBA00022496"/>
    </source>
</evidence>
<keyword evidence="15" id="KW-1185">Reference proteome</keyword>
<evidence type="ECO:0000256" key="5">
    <source>
        <dbReference type="ARBA" id="ARBA00022840"/>
    </source>
</evidence>
<dbReference type="EC" id="7.6.2.9" evidence="11"/>
<evidence type="ECO:0000256" key="8">
    <source>
        <dbReference type="ARBA" id="ARBA00023136"/>
    </source>
</evidence>